<feature type="region of interest" description="Disordered" evidence="1">
    <location>
        <begin position="135"/>
        <end position="225"/>
    </location>
</feature>
<dbReference type="VEuPathDB" id="VectorBase:RSAN_047373"/>
<protein>
    <submittedName>
        <fullName evidence="3">Uncharacterized protein</fullName>
    </submittedName>
</protein>
<gene>
    <name evidence="3" type="ORF">HPB52_010167</name>
</gene>
<feature type="region of interest" description="Disordered" evidence="1">
    <location>
        <begin position="240"/>
        <end position="277"/>
    </location>
</feature>
<evidence type="ECO:0000256" key="1">
    <source>
        <dbReference type="SAM" id="MobiDB-lite"/>
    </source>
</evidence>
<keyword evidence="2" id="KW-1133">Transmembrane helix</keyword>
<dbReference type="AlphaFoldDB" id="A0A9D4YMW5"/>
<feature type="compositionally biased region" description="Basic residues" evidence="1">
    <location>
        <begin position="173"/>
        <end position="185"/>
    </location>
</feature>
<feature type="compositionally biased region" description="Low complexity" evidence="1">
    <location>
        <begin position="249"/>
        <end position="258"/>
    </location>
</feature>
<feature type="compositionally biased region" description="Low complexity" evidence="1">
    <location>
        <begin position="159"/>
        <end position="171"/>
    </location>
</feature>
<keyword evidence="2" id="KW-0472">Membrane</keyword>
<feature type="transmembrane region" description="Helical" evidence="2">
    <location>
        <begin position="20"/>
        <end position="40"/>
    </location>
</feature>
<proteinExistence type="predicted"/>
<organism evidence="3 4">
    <name type="scientific">Rhipicephalus sanguineus</name>
    <name type="common">Brown dog tick</name>
    <name type="synonym">Ixodes sanguineus</name>
    <dbReference type="NCBI Taxonomy" id="34632"/>
    <lineage>
        <taxon>Eukaryota</taxon>
        <taxon>Metazoa</taxon>
        <taxon>Ecdysozoa</taxon>
        <taxon>Arthropoda</taxon>
        <taxon>Chelicerata</taxon>
        <taxon>Arachnida</taxon>
        <taxon>Acari</taxon>
        <taxon>Parasitiformes</taxon>
        <taxon>Ixodida</taxon>
        <taxon>Ixodoidea</taxon>
        <taxon>Ixodidae</taxon>
        <taxon>Rhipicephalinae</taxon>
        <taxon>Rhipicephalus</taxon>
        <taxon>Rhipicephalus</taxon>
    </lineage>
</organism>
<keyword evidence="4" id="KW-1185">Reference proteome</keyword>
<evidence type="ECO:0000313" key="4">
    <source>
        <dbReference type="Proteomes" id="UP000821837"/>
    </source>
</evidence>
<accession>A0A9D4YMW5</accession>
<dbReference type="Proteomes" id="UP000821837">
    <property type="component" value="Chromosome 1"/>
</dbReference>
<feature type="compositionally biased region" description="Low complexity" evidence="1">
    <location>
        <begin position="347"/>
        <end position="360"/>
    </location>
</feature>
<evidence type="ECO:0000256" key="2">
    <source>
        <dbReference type="SAM" id="Phobius"/>
    </source>
</evidence>
<feature type="region of interest" description="Disordered" evidence="1">
    <location>
        <begin position="347"/>
        <end position="366"/>
    </location>
</feature>
<reference evidence="3" key="1">
    <citation type="journal article" date="2020" name="Cell">
        <title>Large-Scale Comparative Analyses of Tick Genomes Elucidate Their Genetic Diversity and Vector Capacities.</title>
        <authorList>
            <consortium name="Tick Genome and Microbiome Consortium (TIGMIC)"/>
            <person name="Jia N."/>
            <person name="Wang J."/>
            <person name="Shi W."/>
            <person name="Du L."/>
            <person name="Sun Y."/>
            <person name="Zhan W."/>
            <person name="Jiang J.F."/>
            <person name="Wang Q."/>
            <person name="Zhang B."/>
            <person name="Ji P."/>
            <person name="Bell-Sakyi L."/>
            <person name="Cui X.M."/>
            <person name="Yuan T.T."/>
            <person name="Jiang B.G."/>
            <person name="Yang W.F."/>
            <person name="Lam T.T."/>
            <person name="Chang Q.C."/>
            <person name="Ding S.J."/>
            <person name="Wang X.J."/>
            <person name="Zhu J.G."/>
            <person name="Ruan X.D."/>
            <person name="Zhao L."/>
            <person name="Wei J.T."/>
            <person name="Ye R.Z."/>
            <person name="Que T.C."/>
            <person name="Du C.H."/>
            <person name="Zhou Y.H."/>
            <person name="Cheng J.X."/>
            <person name="Dai P.F."/>
            <person name="Guo W.B."/>
            <person name="Han X.H."/>
            <person name="Huang E.J."/>
            <person name="Li L.F."/>
            <person name="Wei W."/>
            <person name="Gao Y.C."/>
            <person name="Liu J.Z."/>
            <person name="Shao H.Z."/>
            <person name="Wang X."/>
            <person name="Wang C.C."/>
            <person name="Yang T.C."/>
            <person name="Huo Q.B."/>
            <person name="Li W."/>
            <person name="Chen H.Y."/>
            <person name="Chen S.E."/>
            <person name="Zhou L.G."/>
            <person name="Ni X.B."/>
            <person name="Tian J.H."/>
            <person name="Sheng Y."/>
            <person name="Liu T."/>
            <person name="Pan Y.S."/>
            <person name="Xia L.Y."/>
            <person name="Li J."/>
            <person name="Zhao F."/>
            <person name="Cao W.C."/>
        </authorList>
    </citation>
    <scope>NUCLEOTIDE SEQUENCE</scope>
    <source>
        <strain evidence="3">Rsan-2018</strain>
    </source>
</reference>
<comment type="caution">
    <text evidence="3">The sequence shown here is derived from an EMBL/GenBank/DDBJ whole genome shotgun (WGS) entry which is preliminary data.</text>
</comment>
<dbReference type="EMBL" id="JABSTV010001245">
    <property type="protein sequence ID" value="KAH7983203.1"/>
    <property type="molecule type" value="Genomic_DNA"/>
</dbReference>
<keyword evidence="2" id="KW-0812">Transmembrane</keyword>
<name>A0A9D4YMW5_RHISA</name>
<evidence type="ECO:0000313" key="3">
    <source>
        <dbReference type="EMBL" id="KAH7983203.1"/>
    </source>
</evidence>
<sequence length="366" mass="38438">MQLVSALLVPLRPRLYSWSGYSLFIAVTAAAGIGSCYLVLGSGSYAYVPATVTGNEARVAQRRKPWGERFSRPGRRSLAGIAAGLAPRSFSPPLCPVALPSLVGRQVASSLETGFIGATGELGLGPVVRSVPESAAATSFGASPRGGPPGRASERRPLGPSARGGAAAERSGPGRRARALPRGQRRLLALQRNNGSLAGPGCSAPPAEGNGNDERAQGRSPSSPPVECATALRFPADNFPTITTTTAEPGDGARFPAAGAGGPRAALKRKLPDAPSPPTLAASTLTDLITRGIDKFVELEHKRMRLELDLLERLRHEELERLERMRREEMDHELRLMSVLASLFNNNNSTSSVNLNSSSSEPPAGS</sequence>
<reference evidence="3" key="2">
    <citation type="submission" date="2021-09" db="EMBL/GenBank/DDBJ databases">
        <authorList>
            <person name="Jia N."/>
            <person name="Wang J."/>
            <person name="Shi W."/>
            <person name="Du L."/>
            <person name="Sun Y."/>
            <person name="Zhan W."/>
            <person name="Jiang J."/>
            <person name="Wang Q."/>
            <person name="Zhang B."/>
            <person name="Ji P."/>
            <person name="Sakyi L.B."/>
            <person name="Cui X."/>
            <person name="Yuan T."/>
            <person name="Jiang B."/>
            <person name="Yang W."/>
            <person name="Lam T.T.-Y."/>
            <person name="Chang Q."/>
            <person name="Ding S."/>
            <person name="Wang X."/>
            <person name="Zhu J."/>
            <person name="Ruan X."/>
            <person name="Zhao L."/>
            <person name="Wei J."/>
            <person name="Que T."/>
            <person name="Du C."/>
            <person name="Cheng J."/>
            <person name="Dai P."/>
            <person name="Han X."/>
            <person name="Huang E."/>
            <person name="Gao Y."/>
            <person name="Liu J."/>
            <person name="Shao H."/>
            <person name="Ye R."/>
            <person name="Li L."/>
            <person name="Wei W."/>
            <person name="Wang X."/>
            <person name="Wang C."/>
            <person name="Huo Q."/>
            <person name="Li W."/>
            <person name="Guo W."/>
            <person name="Chen H."/>
            <person name="Chen S."/>
            <person name="Zhou L."/>
            <person name="Zhou L."/>
            <person name="Ni X."/>
            <person name="Tian J."/>
            <person name="Zhou Y."/>
            <person name="Sheng Y."/>
            <person name="Liu T."/>
            <person name="Pan Y."/>
            <person name="Xia L."/>
            <person name="Li J."/>
            <person name="Zhao F."/>
            <person name="Cao W."/>
        </authorList>
    </citation>
    <scope>NUCLEOTIDE SEQUENCE</scope>
    <source>
        <strain evidence="3">Rsan-2018</strain>
        <tissue evidence="3">Larvae</tissue>
    </source>
</reference>
<feature type="compositionally biased region" description="Low complexity" evidence="1">
    <location>
        <begin position="186"/>
        <end position="195"/>
    </location>
</feature>